<evidence type="ECO:0000313" key="4">
    <source>
        <dbReference type="EMBL" id="QDP40644.1"/>
    </source>
</evidence>
<keyword evidence="1" id="KW-0175">Coiled coil</keyword>
<dbReference type="InterPro" id="IPR011621">
    <property type="entry name" value="Metal-dep_PHydrolase_7TM_intra"/>
</dbReference>
<organism evidence="4 5">
    <name type="scientific">Radiobacillus deserti</name>
    <dbReference type="NCBI Taxonomy" id="2594883"/>
    <lineage>
        <taxon>Bacteria</taxon>
        <taxon>Bacillati</taxon>
        <taxon>Bacillota</taxon>
        <taxon>Bacilli</taxon>
        <taxon>Bacillales</taxon>
        <taxon>Bacillaceae</taxon>
        <taxon>Radiobacillus</taxon>
    </lineage>
</organism>
<evidence type="ECO:0000313" key="5">
    <source>
        <dbReference type="Proteomes" id="UP000315215"/>
    </source>
</evidence>
<dbReference type="PANTHER" id="PTHR36442:SF1">
    <property type="entry name" value="CYCLIC-DI-AMP PHOSPHODIESTERASE PGPH"/>
    <property type="match status" value="1"/>
</dbReference>
<dbReference type="EMBL" id="CP041666">
    <property type="protein sequence ID" value="QDP40644.1"/>
    <property type="molecule type" value="Genomic_DNA"/>
</dbReference>
<keyword evidence="2" id="KW-0812">Transmembrane</keyword>
<dbReference type="Gene3D" id="1.10.3210.10">
    <property type="entry name" value="Hypothetical protein af1432"/>
    <property type="match status" value="1"/>
</dbReference>
<keyword evidence="5" id="KW-1185">Reference proteome</keyword>
<keyword evidence="4" id="KW-0378">Hydrolase</keyword>
<dbReference type="Pfam" id="PF07698">
    <property type="entry name" value="7TM-7TMR_HD"/>
    <property type="match status" value="1"/>
</dbReference>
<dbReference type="InterPro" id="IPR003607">
    <property type="entry name" value="HD/PDEase_dom"/>
</dbReference>
<feature type="transmembrane region" description="Helical" evidence="2">
    <location>
        <begin position="445"/>
        <end position="466"/>
    </location>
</feature>
<accession>A0A516KGY0</accession>
<dbReference type="PANTHER" id="PTHR36442">
    <property type="entry name" value="CYCLIC-DI-AMP PHOSPHODIESTERASE PGPH"/>
    <property type="match status" value="1"/>
</dbReference>
<feature type="transmembrane region" description="Helical" evidence="2">
    <location>
        <begin position="275"/>
        <end position="296"/>
    </location>
</feature>
<name>A0A516KGY0_9BACI</name>
<feature type="transmembrane region" description="Helical" evidence="2">
    <location>
        <begin position="357"/>
        <end position="374"/>
    </location>
</feature>
<dbReference type="InterPro" id="IPR006674">
    <property type="entry name" value="HD_domain"/>
</dbReference>
<dbReference type="RefSeq" id="WP_143894408.1">
    <property type="nucleotide sequence ID" value="NZ_CP041666.1"/>
</dbReference>
<dbReference type="SMART" id="SM00471">
    <property type="entry name" value="HDc"/>
    <property type="match status" value="1"/>
</dbReference>
<evidence type="ECO:0000256" key="2">
    <source>
        <dbReference type="SAM" id="Phobius"/>
    </source>
</evidence>
<keyword evidence="2" id="KW-0472">Membrane</keyword>
<dbReference type="Proteomes" id="UP000315215">
    <property type="component" value="Chromosome"/>
</dbReference>
<feature type="domain" description="HD/PDEase" evidence="3">
    <location>
        <begin position="495"/>
        <end position="650"/>
    </location>
</feature>
<feature type="transmembrane region" description="Helical" evidence="2">
    <location>
        <begin position="333"/>
        <end position="350"/>
    </location>
</feature>
<dbReference type="NCBIfam" id="TIGR00277">
    <property type="entry name" value="HDIG"/>
    <property type="match status" value="1"/>
</dbReference>
<evidence type="ECO:0000259" key="3">
    <source>
        <dbReference type="SMART" id="SM00471"/>
    </source>
</evidence>
<dbReference type="OrthoDB" id="9806952at2"/>
<dbReference type="GO" id="GO:0016787">
    <property type="term" value="F:hydrolase activity"/>
    <property type="evidence" value="ECO:0007669"/>
    <property type="project" value="UniProtKB-KW"/>
</dbReference>
<dbReference type="Pfam" id="PF07697">
    <property type="entry name" value="7TMR-HDED"/>
    <property type="match status" value="1"/>
</dbReference>
<dbReference type="InterPro" id="IPR052722">
    <property type="entry name" value="PgpH_phosphodiesterase"/>
</dbReference>
<feature type="transmembrane region" description="Helical" evidence="2">
    <location>
        <begin position="413"/>
        <end position="433"/>
    </location>
</feature>
<feature type="coiled-coil region" evidence="1">
    <location>
        <begin position="64"/>
        <end position="119"/>
    </location>
</feature>
<evidence type="ECO:0000256" key="1">
    <source>
        <dbReference type="SAM" id="Coils"/>
    </source>
</evidence>
<dbReference type="SUPFAM" id="SSF109604">
    <property type="entry name" value="HD-domain/PDEase-like"/>
    <property type="match status" value="1"/>
</dbReference>
<reference evidence="4 5" key="1">
    <citation type="submission" date="2019-07" db="EMBL/GenBank/DDBJ databases">
        <authorList>
            <person name="Li J."/>
        </authorList>
    </citation>
    <scope>NUCLEOTIDE SEQUENCE [LARGE SCALE GENOMIC DNA]</scope>
    <source>
        <strain evidence="4 5">TKL69</strain>
    </source>
</reference>
<sequence>MLKNKVQVILSFLNKQRNMFSIGLPILVLGIFCLLMTLSNVFTETYDIERFSTAKETVRSPVTIENVEETERRTREAVQAVEDRYDISSEITQERVQYVNELFDAIHKLENSDEKAEDKIPKTIPEKAQYISQILTPELSEAMSQESIVALLNASESERSIAKELLTTSLYDVLNAGVRTENLESAVSNLKQSLRYSSLNQDVKEALYELSSFAVVENSFFDVETTMEAQKQAASNVEPVMIRAGEIIVREGQTITNEIYEKLDLVGLLNNERNIFPVIGLFLLISLICATISYELHTYSKSNNLNPGKILAIVIIIIFMVSVMKVISIYNTSMYQFFLLVPAATGAMLIKVLLNERVAIVLSALFALLGSLIFNGEIPGAFNVEAGTYMFFSQFAGSILIQNLQDKSAILKAAIGITLVNEIVILLFLFLTFESVTIPEVLIHGGFGIASAFLSVILTIGMIPYFEAGLGILSESKLLTLANPNHPLLRKILTEAPGTYHHSVMVANLSETACEAIGANGLLARVASYYHDLGKTERPHYFIENQMGIQNPHDLLEPIQSAEIIIRHPYDGAMLLKKHKIPKEIVDIAEQHHGTTLLKYFYYKAKDKYLDVKEDAYRYAGPKPQTKEAAVICICDSVEAAVRSLQEPTMEKIEEIVYSIIKDRLNDGQLNECPITINELHVIRRTICETLAGIFHSRIQYPTKQEKIKEAK</sequence>
<feature type="transmembrane region" description="Helical" evidence="2">
    <location>
        <begin position="308"/>
        <end position="327"/>
    </location>
</feature>
<proteinExistence type="predicted"/>
<dbReference type="InterPro" id="IPR006675">
    <property type="entry name" value="HDIG_dom"/>
</dbReference>
<dbReference type="KEGG" id="aqt:FN924_10880"/>
<gene>
    <name evidence="4" type="ORF">FN924_10880</name>
</gene>
<dbReference type="InterPro" id="IPR011624">
    <property type="entry name" value="Metal-dep_PHydrolase_7TM_extra"/>
</dbReference>
<feature type="transmembrane region" description="Helical" evidence="2">
    <location>
        <begin position="20"/>
        <end position="42"/>
    </location>
</feature>
<dbReference type="AlphaFoldDB" id="A0A516KGY0"/>
<keyword evidence="2" id="KW-1133">Transmembrane helix</keyword>
<dbReference type="CDD" id="cd00077">
    <property type="entry name" value="HDc"/>
    <property type="match status" value="1"/>
</dbReference>
<protein>
    <submittedName>
        <fullName evidence="4">HD family phosphohydrolase</fullName>
    </submittedName>
</protein>
<dbReference type="Pfam" id="PF01966">
    <property type="entry name" value="HD"/>
    <property type="match status" value="1"/>
</dbReference>